<dbReference type="Proteomes" id="UP000463700">
    <property type="component" value="Unassembled WGS sequence"/>
</dbReference>
<organism evidence="1 4">
    <name type="scientific">Paraburkholderia madseniana</name>
    <dbReference type="NCBI Taxonomy" id="2599607"/>
    <lineage>
        <taxon>Bacteria</taxon>
        <taxon>Pseudomonadati</taxon>
        <taxon>Pseudomonadota</taxon>
        <taxon>Betaproteobacteria</taxon>
        <taxon>Burkholderiales</taxon>
        <taxon>Burkholderiaceae</taxon>
        <taxon>Paraburkholderia</taxon>
    </lineage>
</organism>
<dbReference type="Proteomes" id="UP001209412">
    <property type="component" value="Unassembled WGS sequence"/>
</dbReference>
<evidence type="ECO:0000313" key="4">
    <source>
        <dbReference type="Proteomes" id="UP000463700"/>
    </source>
</evidence>
<name>A0A6N6W2M3_9BURK</name>
<reference evidence="2 5" key="2">
    <citation type="submission" date="2022-11" db="EMBL/GenBank/DDBJ databases">
        <title>PHB producers.</title>
        <authorList>
            <person name="Besaury L."/>
        </authorList>
    </citation>
    <scope>NUCLEOTIDE SEQUENCE [LARGE SCALE GENOMIC DNA]</scope>
    <source>
        <strain evidence="2 5">SEWS6</strain>
    </source>
</reference>
<dbReference type="EMBL" id="JAMXWF010000015">
    <property type="protein sequence ID" value="MDQ6409381.1"/>
    <property type="molecule type" value="Genomic_DNA"/>
</dbReference>
<dbReference type="Proteomes" id="UP001242288">
    <property type="component" value="Unassembled WGS sequence"/>
</dbReference>
<evidence type="ECO:0000313" key="2">
    <source>
        <dbReference type="EMBL" id="MCX4147558.1"/>
    </source>
</evidence>
<dbReference type="AlphaFoldDB" id="A0A6N6W2M3"/>
<dbReference type="Pfam" id="PF14384">
    <property type="entry name" value="BrnA_antitoxin"/>
    <property type="match status" value="1"/>
</dbReference>
<evidence type="ECO:0000313" key="3">
    <source>
        <dbReference type="EMBL" id="MDQ6409381.1"/>
    </source>
</evidence>
<evidence type="ECO:0000313" key="1">
    <source>
        <dbReference type="EMBL" id="KAE8754907.1"/>
    </source>
</evidence>
<protein>
    <submittedName>
        <fullName evidence="2">BrnA antitoxin family protein</fullName>
    </submittedName>
</protein>
<dbReference type="InterPro" id="IPR025528">
    <property type="entry name" value="BrnA_antitoxin"/>
</dbReference>
<sequence>MKKQPKLIRNTPEEEAAIARGIAADPDTFEPTDEQFAQMKPRGGRPKLAHPKVAVTIRYDAEIVERFRASGEGWQTRMNDALRDWLKTHHA</sequence>
<dbReference type="EMBL" id="VOSW01000106">
    <property type="protein sequence ID" value="KAE8754907.1"/>
    <property type="molecule type" value="Genomic_DNA"/>
</dbReference>
<dbReference type="EMBL" id="JAPKHW010000015">
    <property type="protein sequence ID" value="MCX4147558.1"/>
    <property type="molecule type" value="Genomic_DNA"/>
</dbReference>
<dbReference type="RefSeq" id="WP_154566466.1">
    <property type="nucleotide sequence ID" value="NZ_JAMXWF010000015.1"/>
</dbReference>
<reference evidence="1 4" key="1">
    <citation type="journal article" date="2020" name="Int. J. Syst. Evol. Microbiol.">
        <title>Paraburkholderia madseniana sp. nov., a phenolic acid-degrading bacterium isolated from acidic forest soil.</title>
        <authorList>
            <person name="Wilhelm R.C."/>
            <person name="Murphy S.J.L."/>
            <person name="Feriancek N.M."/>
            <person name="Karasz D.C."/>
            <person name="DeRito C.M."/>
            <person name="Newman J.D."/>
            <person name="Buckley D.H."/>
        </authorList>
    </citation>
    <scope>NUCLEOTIDE SEQUENCE [LARGE SCALE GENOMIC DNA]</scope>
    <source>
        <strain evidence="1 4">RP11</strain>
    </source>
</reference>
<keyword evidence="5" id="KW-1185">Reference proteome</keyword>
<comment type="caution">
    <text evidence="1">The sequence shown here is derived from an EMBL/GenBank/DDBJ whole genome shotgun (WGS) entry which is preliminary data.</text>
</comment>
<evidence type="ECO:0000313" key="5">
    <source>
        <dbReference type="Proteomes" id="UP001209412"/>
    </source>
</evidence>
<proteinExistence type="predicted"/>
<gene>
    <name evidence="1" type="ORF">FSO04_37145</name>
    <name evidence="3" type="ORF">NIE36_19480</name>
    <name evidence="2" type="ORF">OSB80_19535</name>
</gene>
<dbReference type="OrthoDB" id="9796641at2"/>
<accession>A0A6N6W2M3</accession>